<evidence type="ECO:0000259" key="2">
    <source>
        <dbReference type="Pfam" id="PF03703"/>
    </source>
</evidence>
<keyword evidence="1" id="KW-0812">Transmembrane</keyword>
<reference evidence="3 4" key="1">
    <citation type="submission" date="2015-05" db="EMBL/GenBank/DDBJ databases">
        <title>Genome sequencing and analysis of members of genus Stenotrophomonas.</title>
        <authorList>
            <person name="Patil P.P."/>
            <person name="Midha S."/>
            <person name="Patil P.B."/>
        </authorList>
    </citation>
    <scope>NUCLEOTIDE SEQUENCE [LARGE SCALE GENOMIC DNA]</scope>
    <source>
        <strain evidence="3 4">DSM 21858</strain>
    </source>
</reference>
<dbReference type="EMBL" id="LDJL01000010">
    <property type="protein sequence ID" value="KRG69338.1"/>
    <property type="molecule type" value="Genomic_DNA"/>
</dbReference>
<protein>
    <recommendedName>
        <fullName evidence="2">YdbS-like PH domain-containing protein</fullName>
    </recommendedName>
</protein>
<evidence type="ECO:0000313" key="4">
    <source>
        <dbReference type="Proteomes" id="UP000052052"/>
    </source>
</evidence>
<dbReference type="PATRIC" id="fig|344882.3.peg.276"/>
<sequence length="168" mass="18371">MLPPIDNATPAWPGNSGWQQLPQRGGWVAALAGAIGWMVVCVPSTLLLASNGTVLDPWLAAPVVALLAALIGAWISFRRHRRTFWQLDTQGFSVRRGNWWQSETRLPISRVQHLDLKRGPLQRMLGLATLVVHTAGTRMAAVSVSGLAEGDAEELRNHLARQLDDDAL</sequence>
<dbReference type="InterPro" id="IPR005182">
    <property type="entry name" value="YdbS-like_PH"/>
</dbReference>
<dbReference type="Proteomes" id="UP000052052">
    <property type="component" value="Unassembled WGS sequence"/>
</dbReference>
<dbReference type="Pfam" id="PF03703">
    <property type="entry name" value="bPH_2"/>
    <property type="match status" value="1"/>
</dbReference>
<dbReference type="AlphaFoldDB" id="A0A0R0CSQ9"/>
<gene>
    <name evidence="3" type="ORF">ABB29_09545</name>
</gene>
<feature type="domain" description="YdbS-like PH" evidence="2">
    <location>
        <begin position="81"/>
        <end position="159"/>
    </location>
</feature>
<feature type="transmembrane region" description="Helical" evidence="1">
    <location>
        <begin position="58"/>
        <end position="77"/>
    </location>
</feature>
<evidence type="ECO:0000313" key="3">
    <source>
        <dbReference type="EMBL" id="KRG69338.1"/>
    </source>
</evidence>
<comment type="caution">
    <text evidence="3">The sequence shown here is derived from an EMBL/GenBank/DDBJ whole genome shotgun (WGS) entry which is preliminary data.</text>
</comment>
<organism evidence="3 4">
    <name type="scientific">Pseudoxanthomonas dokdonensis</name>
    <dbReference type="NCBI Taxonomy" id="344882"/>
    <lineage>
        <taxon>Bacteria</taxon>
        <taxon>Pseudomonadati</taxon>
        <taxon>Pseudomonadota</taxon>
        <taxon>Gammaproteobacteria</taxon>
        <taxon>Lysobacterales</taxon>
        <taxon>Lysobacteraceae</taxon>
        <taxon>Pseudoxanthomonas</taxon>
    </lineage>
</organism>
<dbReference type="PANTHER" id="PTHR34473:SF3">
    <property type="entry name" value="TRANSMEMBRANE PROTEIN-RELATED"/>
    <property type="match status" value="1"/>
</dbReference>
<keyword evidence="1" id="KW-0472">Membrane</keyword>
<dbReference type="STRING" id="344882.ABB29_09545"/>
<dbReference type="PANTHER" id="PTHR34473">
    <property type="entry name" value="UPF0699 TRANSMEMBRANE PROTEIN YDBS"/>
    <property type="match status" value="1"/>
</dbReference>
<name>A0A0R0CSQ9_9GAMM</name>
<accession>A0A0R0CSQ9</accession>
<feature type="transmembrane region" description="Helical" evidence="1">
    <location>
        <begin position="26"/>
        <end position="46"/>
    </location>
</feature>
<proteinExistence type="predicted"/>
<keyword evidence="1" id="KW-1133">Transmembrane helix</keyword>
<evidence type="ECO:0000256" key="1">
    <source>
        <dbReference type="SAM" id="Phobius"/>
    </source>
</evidence>
<keyword evidence="4" id="KW-1185">Reference proteome</keyword>